<dbReference type="Proteomes" id="UP001595896">
    <property type="component" value="Unassembled WGS sequence"/>
</dbReference>
<evidence type="ECO:0000256" key="2">
    <source>
        <dbReference type="ARBA" id="ARBA00023125"/>
    </source>
</evidence>
<evidence type="ECO:0000256" key="3">
    <source>
        <dbReference type="ARBA" id="ARBA00023163"/>
    </source>
</evidence>
<dbReference type="PANTHER" id="PTHR43132:SF6">
    <property type="entry name" value="HTH-TYPE TRANSCRIPTIONAL REPRESSOR CZRA"/>
    <property type="match status" value="1"/>
</dbReference>
<protein>
    <submittedName>
        <fullName evidence="5">ArsR/SmtB family transcription factor</fullName>
    </submittedName>
</protein>
<dbReference type="EMBL" id="JBHSGK010000004">
    <property type="protein sequence ID" value="MFC4735956.1"/>
    <property type="molecule type" value="Genomic_DNA"/>
</dbReference>
<keyword evidence="6" id="KW-1185">Reference proteome</keyword>
<sequence>MKGEQCSVYMVHEQKVQRAKSAIQSKQIKGMTSIFKALADETRLKIAFALWMEEELCVCDAAAVIESSTASASHHLRLLHRLGLTKQRREGKLVYYSLDDEHVRQLILIAAAHQQERKGEL</sequence>
<evidence type="ECO:0000256" key="1">
    <source>
        <dbReference type="ARBA" id="ARBA00023015"/>
    </source>
</evidence>
<name>A0ABV9NUH2_9BACI</name>
<dbReference type="SMART" id="SM00418">
    <property type="entry name" value="HTH_ARSR"/>
    <property type="match status" value="1"/>
</dbReference>
<gene>
    <name evidence="5" type="ORF">ACFO4L_05090</name>
</gene>
<evidence type="ECO:0000313" key="5">
    <source>
        <dbReference type="EMBL" id="MFC4735956.1"/>
    </source>
</evidence>
<organism evidence="5 6">
    <name type="scientific">Bacillus daqingensis</name>
    <dbReference type="NCBI Taxonomy" id="872396"/>
    <lineage>
        <taxon>Bacteria</taxon>
        <taxon>Bacillati</taxon>
        <taxon>Bacillota</taxon>
        <taxon>Bacilli</taxon>
        <taxon>Bacillales</taxon>
        <taxon>Bacillaceae</taxon>
        <taxon>Bacillus</taxon>
    </lineage>
</organism>
<dbReference type="NCBIfam" id="NF033788">
    <property type="entry name" value="HTH_metalloreg"/>
    <property type="match status" value="1"/>
</dbReference>
<dbReference type="PROSITE" id="PS50987">
    <property type="entry name" value="HTH_ARSR_2"/>
    <property type="match status" value="1"/>
</dbReference>
<dbReference type="Gene3D" id="1.10.10.10">
    <property type="entry name" value="Winged helix-like DNA-binding domain superfamily/Winged helix DNA-binding domain"/>
    <property type="match status" value="1"/>
</dbReference>
<dbReference type="InterPro" id="IPR051011">
    <property type="entry name" value="Metal_resp_trans_reg"/>
</dbReference>
<keyword evidence="3" id="KW-0804">Transcription</keyword>
<dbReference type="PANTHER" id="PTHR43132">
    <property type="entry name" value="ARSENICAL RESISTANCE OPERON REPRESSOR ARSR-RELATED"/>
    <property type="match status" value="1"/>
</dbReference>
<dbReference type="InterPro" id="IPR001845">
    <property type="entry name" value="HTH_ArsR_DNA-bd_dom"/>
</dbReference>
<keyword evidence="2" id="KW-0238">DNA-binding</keyword>
<dbReference type="RefSeq" id="WP_377908617.1">
    <property type="nucleotide sequence ID" value="NZ_JBHSGK010000004.1"/>
</dbReference>
<evidence type="ECO:0000313" key="6">
    <source>
        <dbReference type="Proteomes" id="UP001595896"/>
    </source>
</evidence>
<proteinExistence type="predicted"/>
<reference evidence="6" key="1">
    <citation type="journal article" date="2019" name="Int. J. Syst. Evol. Microbiol.">
        <title>The Global Catalogue of Microorganisms (GCM) 10K type strain sequencing project: providing services to taxonomists for standard genome sequencing and annotation.</title>
        <authorList>
            <consortium name="The Broad Institute Genomics Platform"/>
            <consortium name="The Broad Institute Genome Sequencing Center for Infectious Disease"/>
            <person name="Wu L."/>
            <person name="Ma J."/>
        </authorList>
    </citation>
    <scope>NUCLEOTIDE SEQUENCE [LARGE SCALE GENOMIC DNA]</scope>
    <source>
        <strain evidence="6">JCM 12165</strain>
    </source>
</reference>
<dbReference type="InterPro" id="IPR011991">
    <property type="entry name" value="ArsR-like_HTH"/>
</dbReference>
<comment type="caution">
    <text evidence="5">The sequence shown here is derived from an EMBL/GenBank/DDBJ whole genome shotgun (WGS) entry which is preliminary data.</text>
</comment>
<dbReference type="InterPro" id="IPR036390">
    <property type="entry name" value="WH_DNA-bd_sf"/>
</dbReference>
<accession>A0ABV9NUH2</accession>
<dbReference type="Pfam" id="PF01022">
    <property type="entry name" value="HTH_5"/>
    <property type="match status" value="1"/>
</dbReference>
<feature type="domain" description="HTH arsR-type" evidence="4">
    <location>
        <begin position="23"/>
        <end position="118"/>
    </location>
</feature>
<dbReference type="InterPro" id="IPR036388">
    <property type="entry name" value="WH-like_DNA-bd_sf"/>
</dbReference>
<dbReference type="SUPFAM" id="SSF46785">
    <property type="entry name" value="Winged helix' DNA-binding domain"/>
    <property type="match status" value="1"/>
</dbReference>
<dbReference type="CDD" id="cd00090">
    <property type="entry name" value="HTH_ARSR"/>
    <property type="match status" value="1"/>
</dbReference>
<evidence type="ECO:0000259" key="4">
    <source>
        <dbReference type="PROSITE" id="PS50987"/>
    </source>
</evidence>
<keyword evidence="1" id="KW-0805">Transcription regulation</keyword>
<dbReference type="PRINTS" id="PR00778">
    <property type="entry name" value="HTHARSR"/>
</dbReference>